<dbReference type="RefSeq" id="WP_015499096.1">
    <property type="nucleotide sequence ID" value="NC_020911.1"/>
</dbReference>
<evidence type="ECO:0000256" key="1">
    <source>
        <dbReference type="ARBA" id="ARBA00009477"/>
    </source>
</evidence>
<evidence type="ECO:0000313" key="6">
    <source>
        <dbReference type="Proteomes" id="UP000005307"/>
    </source>
</evidence>
<protein>
    <submittedName>
        <fullName evidence="5">Putative RND family efflux transporter MFP subunit</fullName>
    </submittedName>
</protein>
<feature type="coiled-coil region" evidence="2">
    <location>
        <begin position="167"/>
        <end position="194"/>
    </location>
</feature>
<dbReference type="InterPro" id="IPR058647">
    <property type="entry name" value="BSH_CzcB-like"/>
</dbReference>
<accession>M9R369</accession>
<reference evidence="5 6" key="1">
    <citation type="journal article" date="2013" name="PLoS ONE">
        <title>Poles Apart: Arctic and Antarctic Octadecabacter strains Share High Genome Plasticity and a New Type of Xanthorhodopsin.</title>
        <authorList>
            <person name="Vollmers J."/>
            <person name="Voget S."/>
            <person name="Dietrich S."/>
            <person name="Gollnow K."/>
            <person name="Smits M."/>
            <person name="Meyer K."/>
            <person name="Brinkhoff T."/>
            <person name="Simon M."/>
            <person name="Daniel R."/>
        </authorList>
    </citation>
    <scope>NUCLEOTIDE SEQUENCE [LARGE SCALE GENOMIC DNA]</scope>
    <source>
        <strain evidence="5 6">307</strain>
    </source>
</reference>
<evidence type="ECO:0000256" key="3">
    <source>
        <dbReference type="SAM" id="Phobius"/>
    </source>
</evidence>
<dbReference type="InterPro" id="IPR006143">
    <property type="entry name" value="RND_pump_MFP"/>
</dbReference>
<evidence type="ECO:0000256" key="2">
    <source>
        <dbReference type="SAM" id="Coils"/>
    </source>
</evidence>
<dbReference type="eggNOG" id="COG0845">
    <property type="taxonomic scope" value="Bacteria"/>
</dbReference>
<sequence length="383" mass="41620">MADQIELAGKARMRRGIWILLSAALLVTVGTILVLTEDTADVTQANVPAALQIVSVRDLAVSDVTASVETFAEVHPRWSADIRAAVGGRIVEVREAALAGVQVPAGAVLFQIESTQYDTAVAAAELSLAEAEFALLQAENKTTVSQRQFERDTTSAPNDLALHLPELRIAERGVASAEAQLRAAQQQLADTTVTAPFSGFITERLISLGQTVTAGEPLLKLVDDKQFEMTAELSRESWALLDHPITEQVVQLVDTIGTPMGTAIVRQGGGFLDQNTRQYRVFLEVSETNDQPILSGDFLRVLLTGRVLEDTLSIPGTALTRTGHVWFVDQNDQLMRFTPDILFRLDDQIVITAPESDHKQRVAITPLASFLPGQRVAPHSLED</sequence>
<dbReference type="AlphaFoldDB" id="M9R369"/>
<dbReference type="Proteomes" id="UP000005307">
    <property type="component" value="Chromosome"/>
</dbReference>
<keyword evidence="6" id="KW-1185">Reference proteome</keyword>
<organism evidence="5 6">
    <name type="scientific">Octadecabacter antarcticus 307</name>
    <dbReference type="NCBI Taxonomy" id="391626"/>
    <lineage>
        <taxon>Bacteria</taxon>
        <taxon>Pseudomonadati</taxon>
        <taxon>Pseudomonadota</taxon>
        <taxon>Alphaproteobacteria</taxon>
        <taxon>Rhodobacterales</taxon>
        <taxon>Roseobacteraceae</taxon>
        <taxon>Octadecabacter</taxon>
    </lineage>
</organism>
<keyword evidence="2" id="KW-0175">Coiled coil</keyword>
<proteinExistence type="inferred from homology"/>
<name>M9R369_9RHOB</name>
<dbReference type="Gene3D" id="2.40.30.170">
    <property type="match status" value="1"/>
</dbReference>
<dbReference type="SUPFAM" id="SSF111369">
    <property type="entry name" value="HlyD-like secretion proteins"/>
    <property type="match status" value="1"/>
</dbReference>
<dbReference type="Gene3D" id="2.40.50.100">
    <property type="match status" value="1"/>
</dbReference>
<feature type="domain" description="CzcB-like barrel-sandwich hybrid" evidence="4">
    <location>
        <begin position="80"/>
        <end position="222"/>
    </location>
</feature>
<dbReference type="STRING" id="391626.OAN307_c13780"/>
<dbReference type="KEGG" id="oat:OAN307_c13780"/>
<feature type="transmembrane region" description="Helical" evidence="3">
    <location>
        <begin position="17"/>
        <end position="36"/>
    </location>
</feature>
<dbReference type="Gene3D" id="1.10.287.470">
    <property type="entry name" value="Helix hairpin bin"/>
    <property type="match status" value="1"/>
</dbReference>
<dbReference type="EMBL" id="CP003740">
    <property type="protein sequence ID" value="AGI67059.1"/>
    <property type="molecule type" value="Genomic_DNA"/>
</dbReference>
<dbReference type="GO" id="GO:0015562">
    <property type="term" value="F:efflux transmembrane transporter activity"/>
    <property type="evidence" value="ECO:0007669"/>
    <property type="project" value="TreeGrafter"/>
</dbReference>
<dbReference type="HOGENOM" id="CLU_018816_18_3_5"/>
<dbReference type="GO" id="GO:1990281">
    <property type="term" value="C:efflux pump complex"/>
    <property type="evidence" value="ECO:0007669"/>
    <property type="project" value="TreeGrafter"/>
</dbReference>
<dbReference type="Pfam" id="PF25973">
    <property type="entry name" value="BSH_CzcB"/>
    <property type="match status" value="1"/>
</dbReference>
<dbReference type="NCBIfam" id="TIGR01730">
    <property type="entry name" value="RND_mfp"/>
    <property type="match status" value="1"/>
</dbReference>
<keyword evidence="3" id="KW-0812">Transmembrane</keyword>
<comment type="similarity">
    <text evidence="1">Belongs to the membrane fusion protein (MFP) (TC 8.A.1) family.</text>
</comment>
<keyword evidence="3" id="KW-0472">Membrane</keyword>
<gene>
    <name evidence="5" type="ORF">OAN307_c13780</name>
</gene>
<dbReference type="PANTHER" id="PTHR30469">
    <property type="entry name" value="MULTIDRUG RESISTANCE PROTEIN MDTA"/>
    <property type="match status" value="1"/>
</dbReference>
<keyword evidence="3" id="KW-1133">Transmembrane helix</keyword>
<evidence type="ECO:0000313" key="5">
    <source>
        <dbReference type="EMBL" id="AGI67059.1"/>
    </source>
</evidence>
<evidence type="ECO:0000259" key="4">
    <source>
        <dbReference type="Pfam" id="PF25973"/>
    </source>
</evidence>
<dbReference type="OrthoDB" id="7811737at2"/>